<accession>A0A8S5NVY5</accession>
<name>A0A8S5NVY5_9CAUD</name>
<reference evidence="1" key="1">
    <citation type="journal article" date="2021" name="Proc. Natl. Acad. Sci. U.S.A.">
        <title>A Catalog of Tens of Thousands of Viruses from Human Metagenomes Reveals Hidden Associations with Chronic Diseases.</title>
        <authorList>
            <person name="Tisza M.J."/>
            <person name="Buck C.B."/>
        </authorList>
    </citation>
    <scope>NUCLEOTIDE SEQUENCE</scope>
    <source>
        <strain evidence="1">CtWDt29</strain>
    </source>
</reference>
<dbReference type="Pfam" id="PF25724">
    <property type="entry name" value="crAss_THA"/>
    <property type="match status" value="1"/>
</dbReference>
<evidence type="ECO:0000313" key="1">
    <source>
        <dbReference type="EMBL" id="DAD98392.1"/>
    </source>
</evidence>
<protein>
    <submittedName>
        <fullName evidence="1">Uncharacterized protein</fullName>
    </submittedName>
</protein>
<proteinExistence type="predicted"/>
<dbReference type="InterPro" id="IPR057876">
    <property type="entry name" value="crAss_THA"/>
</dbReference>
<organism evidence="1">
    <name type="scientific">CrAss-like virus sp. ctWDt29</name>
    <dbReference type="NCBI Taxonomy" id="2825836"/>
    <lineage>
        <taxon>Viruses</taxon>
        <taxon>Duplodnaviria</taxon>
        <taxon>Heunggongvirae</taxon>
        <taxon>Uroviricota</taxon>
        <taxon>Caudoviricetes</taxon>
        <taxon>Crassvirales</taxon>
    </lineage>
</organism>
<sequence>MILFDQLRISDDGQRLYINAHVNKADYFKNMYIDSVVIMTADKVSETAPGTPTSDYIYKKEIEGNVKELDLVLTPLDFTKSWETDPKAMAFNRADMSNTLFFVYIKCKGTPVECTPCRLDEETTLGVVFDENILYQRVMDYTKELVADCNIPTEFTDFILLWNAFKAAIETEHYVAAIKFYNKLFGVVRSGYSNNIIKTCGCNG</sequence>
<dbReference type="EMBL" id="BK015261">
    <property type="protein sequence ID" value="DAD98392.1"/>
    <property type="molecule type" value="Genomic_DNA"/>
</dbReference>